<evidence type="ECO:0000259" key="1">
    <source>
        <dbReference type="Pfam" id="PF19044"/>
    </source>
</evidence>
<reference evidence="2" key="1">
    <citation type="submission" date="2019-11" db="EMBL/GenBank/DDBJ databases">
        <title>Ceftazidime-avibactam resistant K. pneumoniae.</title>
        <authorList>
            <person name="Di Pilato V."/>
            <person name="Viaggi V."/>
            <person name="Antonelli A."/>
            <person name="Principe L."/>
            <person name="Giani T."/>
            <person name="Luzzaro F."/>
            <person name="Rossolini G.M."/>
        </authorList>
    </citation>
    <scope>NUCLEOTIDE SEQUENCE [LARGE SCALE GENOMIC DNA]</scope>
    <source>
        <strain evidence="2">LC-1825/18</strain>
    </source>
</reference>
<dbReference type="InterPro" id="IPR027417">
    <property type="entry name" value="P-loop_NTPase"/>
</dbReference>
<evidence type="ECO:0000313" key="2">
    <source>
        <dbReference type="EMBL" id="MUT87963.1"/>
    </source>
</evidence>
<dbReference type="PANTHER" id="PTHR38467">
    <property type="match status" value="1"/>
</dbReference>
<feature type="non-terminal residue" evidence="2">
    <location>
        <position position="1"/>
    </location>
</feature>
<gene>
    <name evidence="2" type="ORF">GLO21_28240</name>
</gene>
<dbReference type="AlphaFoldDB" id="A0A844PYD1"/>
<dbReference type="Pfam" id="PF19044">
    <property type="entry name" value="P-loop_TraG"/>
    <property type="match status" value="1"/>
</dbReference>
<sequence>GAGKTGLIQPLIRSVLDSGGFAWVFDMGDGYKSLCENMGGVYLDGDTLKFNPFANVLDDAHFDMSAERIRDQMSVMASPNGNLDEVHEGLLLQAVQAAWLSKRNQARVDDVVQFLQDAKDSDEYADSPTIR</sequence>
<dbReference type="PANTHER" id="PTHR38467:SF1">
    <property type="entry name" value="CONJUGATIVE TRANSFER: ASSEMBLY"/>
    <property type="match status" value="1"/>
</dbReference>
<name>A0A844PYD1_KLEPN</name>
<dbReference type="InterPro" id="IPR053155">
    <property type="entry name" value="F-pilin_assembly_TraC"/>
</dbReference>
<feature type="domain" description="TraG P-loop" evidence="1">
    <location>
        <begin position="1"/>
        <end position="63"/>
    </location>
</feature>
<comment type="caution">
    <text evidence="2">The sequence shown here is derived from an EMBL/GenBank/DDBJ whole genome shotgun (WGS) entry which is preliminary data.</text>
</comment>
<accession>A0A844PYD1</accession>
<organism evidence="2">
    <name type="scientific">Klebsiella pneumoniae subsp. pneumoniae</name>
    <dbReference type="NCBI Taxonomy" id="72407"/>
    <lineage>
        <taxon>Bacteria</taxon>
        <taxon>Pseudomonadati</taxon>
        <taxon>Pseudomonadota</taxon>
        <taxon>Gammaproteobacteria</taxon>
        <taxon>Enterobacterales</taxon>
        <taxon>Enterobacteriaceae</taxon>
        <taxon>Klebsiella/Raoultella group</taxon>
        <taxon>Klebsiella</taxon>
        <taxon>Klebsiella pneumoniae complex</taxon>
    </lineage>
</organism>
<dbReference type="EMBL" id="WNWP01000104">
    <property type="protein sequence ID" value="MUT87963.1"/>
    <property type="molecule type" value="Genomic_DNA"/>
</dbReference>
<dbReference type="InterPro" id="IPR043964">
    <property type="entry name" value="P-loop_TraG"/>
</dbReference>
<feature type="non-terminal residue" evidence="2">
    <location>
        <position position="131"/>
    </location>
</feature>
<dbReference type="SUPFAM" id="SSF52540">
    <property type="entry name" value="P-loop containing nucleoside triphosphate hydrolases"/>
    <property type="match status" value="1"/>
</dbReference>
<proteinExistence type="predicted"/>
<protein>
    <recommendedName>
        <fullName evidence="1">TraG P-loop domain-containing protein</fullName>
    </recommendedName>
</protein>